<dbReference type="Proteomes" id="UP000092018">
    <property type="component" value="Plasmid unnamed1"/>
</dbReference>
<dbReference type="KEGG" id="vbr:A6E01_19920"/>
<keyword evidence="1" id="KW-0614">Plasmid</keyword>
<geneLocation type="plasmid" evidence="1 2">
    <name>unnamed1</name>
</geneLocation>
<sequence length="107" mass="12288">MTIQNNHSANVTMFSGDTKSRLDGFLVMLRKEAVLYNVKVFATIQPRSVSYQCSNGFQAIIRVVKGQYWLKIGDRETPKDSLQVALVRLRFEFIHFVDPKRVVVPDL</sequence>
<protein>
    <submittedName>
        <fullName evidence="1">Uncharacterized protein</fullName>
    </submittedName>
</protein>
<organism evidence="1 2">
    <name type="scientific">Vibrio breoganii</name>
    <dbReference type="NCBI Taxonomy" id="553239"/>
    <lineage>
        <taxon>Bacteria</taxon>
        <taxon>Pseudomonadati</taxon>
        <taxon>Pseudomonadota</taxon>
        <taxon>Gammaproteobacteria</taxon>
        <taxon>Vibrionales</taxon>
        <taxon>Vibrionaceae</taxon>
        <taxon>Vibrio</taxon>
    </lineage>
</organism>
<proteinExistence type="predicted"/>
<accession>A0AAN0XZP6</accession>
<name>A0AAN0XZP6_9VIBR</name>
<evidence type="ECO:0000313" key="2">
    <source>
        <dbReference type="Proteomes" id="UP000092018"/>
    </source>
</evidence>
<gene>
    <name evidence="1" type="ORF">A6E01_19920</name>
</gene>
<dbReference type="EMBL" id="CP016179">
    <property type="protein sequence ID" value="ANO35483.1"/>
    <property type="molecule type" value="Genomic_DNA"/>
</dbReference>
<evidence type="ECO:0000313" key="1">
    <source>
        <dbReference type="EMBL" id="ANO35483.1"/>
    </source>
</evidence>
<dbReference type="AlphaFoldDB" id="A0AAN0XZP6"/>
<reference evidence="1 2" key="1">
    <citation type="submission" date="2016-06" db="EMBL/GenBank/DDBJ databases">
        <title>Adaptive Radiation by Waves of Gene Transfer Leads to Fine-Scale Resource Partitioning in Marine Microbes.</title>
        <authorList>
            <person name="Hehemann J.-H."/>
            <person name="Arevalo P."/>
            <person name="Datta M.S."/>
            <person name="Yu X."/>
            <person name="Corzett C."/>
            <person name="Henschel A."/>
            <person name="Preheim S.P."/>
            <person name="Timberlake S."/>
            <person name="Alm E.J."/>
            <person name="Polz M.F."/>
        </authorList>
    </citation>
    <scope>NUCLEOTIDE SEQUENCE [LARGE SCALE GENOMIC DNA]</scope>
    <source>
        <strain evidence="1 2">FF50</strain>
        <plasmid evidence="1 2">unnamed1</plasmid>
    </source>
</reference>